<name>I4A3G3_ORNRL</name>
<dbReference type="Pfam" id="PF03993">
    <property type="entry name" value="DUF349"/>
    <property type="match status" value="5"/>
</dbReference>
<keyword evidence="1" id="KW-0175">Coiled coil</keyword>
<dbReference type="EMBL" id="CP003283">
    <property type="protein sequence ID" value="AFL98497.1"/>
    <property type="molecule type" value="Genomic_DNA"/>
</dbReference>
<feature type="coiled-coil region" evidence="1">
    <location>
        <begin position="548"/>
        <end position="639"/>
    </location>
</feature>
<feature type="compositionally biased region" description="Acidic residues" evidence="2">
    <location>
        <begin position="54"/>
        <end position="67"/>
    </location>
</feature>
<keyword evidence="4" id="KW-1185">Reference proteome</keyword>
<dbReference type="PATRIC" id="fig|867902.3.peg.2321"/>
<feature type="region of interest" description="Disordered" evidence="2">
    <location>
        <begin position="1"/>
        <end position="76"/>
    </location>
</feature>
<dbReference type="AlphaFoldDB" id="I4A3G3"/>
<feature type="compositionally biased region" description="Polar residues" evidence="2">
    <location>
        <begin position="13"/>
        <end position="31"/>
    </location>
</feature>
<reference evidence="3 4" key="1">
    <citation type="submission" date="2012-06" db="EMBL/GenBank/DDBJ databases">
        <title>The complete genome of Ornithobacterium rhinotracheale DSM 15997.</title>
        <authorList>
            <consortium name="US DOE Joint Genome Institute (JGI-PGF)"/>
            <person name="Lucas S."/>
            <person name="Copeland A."/>
            <person name="Lapidus A."/>
            <person name="Goodwin L."/>
            <person name="Pitluck S."/>
            <person name="Peters L."/>
            <person name="Mikhailova N."/>
            <person name="Teshima H."/>
            <person name="Kyrpides N."/>
            <person name="Mavromatis K."/>
            <person name="Pagani I."/>
            <person name="Ivanova N."/>
            <person name="Ovchinnikova G."/>
            <person name="Zeytun A."/>
            <person name="Detter J.C."/>
            <person name="Han C."/>
            <person name="Land M."/>
            <person name="Hauser L."/>
            <person name="Markowitz V."/>
            <person name="Cheng J.-F."/>
            <person name="Hugenholtz P."/>
            <person name="Woyke T."/>
            <person name="Wu D."/>
            <person name="Lang E."/>
            <person name="Kopitz M."/>
            <person name="Brambilla E."/>
            <person name="Klenk H.-P."/>
            <person name="Eisen J.A."/>
        </authorList>
    </citation>
    <scope>NUCLEOTIDE SEQUENCE [LARGE SCALE GENOMIC DNA]</scope>
    <source>
        <strain evidence="4">ATCC 51463 / DSM 15997 / CCUG 23171 / LMG 9086</strain>
    </source>
</reference>
<evidence type="ECO:0000256" key="2">
    <source>
        <dbReference type="SAM" id="MobiDB-lite"/>
    </source>
</evidence>
<evidence type="ECO:0000313" key="4">
    <source>
        <dbReference type="Proteomes" id="UP000006051"/>
    </source>
</evidence>
<feature type="coiled-coil region" evidence="1">
    <location>
        <begin position="468"/>
        <end position="498"/>
    </location>
</feature>
<dbReference type="STRING" id="867902.Ornrh_2369"/>
<dbReference type="InterPro" id="IPR007139">
    <property type="entry name" value="DUF349"/>
</dbReference>
<evidence type="ECO:0000313" key="3">
    <source>
        <dbReference type="EMBL" id="AFL98497.1"/>
    </source>
</evidence>
<evidence type="ECO:0000256" key="1">
    <source>
        <dbReference type="SAM" id="Coils"/>
    </source>
</evidence>
<proteinExistence type="predicted"/>
<accession>I4A3G3</accession>
<dbReference type="KEGG" id="orh:Ornrh_2369"/>
<protein>
    <recommendedName>
        <fullName evidence="5">DUF349 domain-containing protein</fullName>
    </recommendedName>
</protein>
<dbReference type="HOGENOM" id="CLU_019817_0_0_10"/>
<organism evidence="3 4">
    <name type="scientific">Ornithobacterium rhinotracheale (strain ATCC 51463 / DSM 15997 / CCUG 23171 / CIP 104009 / LMG 9086)</name>
    <dbReference type="NCBI Taxonomy" id="867902"/>
    <lineage>
        <taxon>Bacteria</taxon>
        <taxon>Pseudomonadati</taxon>
        <taxon>Bacteroidota</taxon>
        <taxon>Flavobacteriia</taxon>
        <taxon>Flavobacteriales</taxon>
        <taxon>Weeksellaceae</taxon>
        <taxon>Ornithobacterium</taxon>
    </lineage>
</organism>
<evidence type="ECO:0008006" key="5">
    <source>
        <dbReference type="Google" id="ProtNLM"/>
    </source>
</evidence>
<dbReference type="Proteomes" id="UP000006051">
    <property type="component" value="Chromosome"/>
</dbReference>
<dbReference type="eggNOG" id="COG1256">
    <property type="taxonomic scope" value="Bacteria"/>
</dbReference>
<gene>
    <name evidence="3" type="ordered locus">Ornrh_2369</name>
</gene>
<sequence length="653" mass="77425">MSIEKENLLNADGNVNESDALNAPSSETSAESVAPAPEKDYDENADNDQHQDQSVEDENDHESEENEVPQKDYDEMSMPELVAELTYLMGKYPVIKLREAFHQIKDAFYKQFSEAEQEAKEKFVAQGGDEIDFKYETKDRNDFNKINREYKNRLQDYYKGIELKEKESLKEREAITEELKALYTEPNSDVNIFKKFRELKTRWHNAGRIPKAKASNIFNNYYFHLDNFYKFLDLNQELRKMDYEHNLNVRHSIIARAENLLQEENVQKALNELQYLHRMWKEEAVPVAEEHREPTWQKFKELTAKLHDRKEELSIQLQEKLAENLKKKNEIIETINKVIEGQEIKSHNLWQKKIKEVKKLRDEYFAIGRVPKAENQATWDKFKEVTRNFNRQKNAFYKNMKAEQMENLEKKRKLVEIAKEHKDSTNWNESAKVVKRIQAEWKKIGHVPRKYSDKIWKEFNEANNQFFDRFKNRNNEKLEQQNQNLKAKQELLEEMKNAEKPSDKDALLKWLNEYSIRWSSIGFVPNGKLDINKDFTHLTQKILKDAGLDKDAIEKAQWENQLEQIKQNLDDKLLRNLKFDLRKKIDEKQKEVSQLQTNLSFFSNADDSNPLFKSAISSIESHVEELNALKAKFNDLKRINLDALADRNDDSEE</sequence>